<evidence type="ECO:0000256" key="1">
    <source>
        <dbReference type="SAM" id="SignalP"/>
    </source>
</evidence>
<name>A0A1N6N7I1_9SPIO</name>
<keyword evidence="3" id="KW-1185">Reference proteome</keyword>
<proteinExistence type="predicted"/>
<evidence type="ECO:0000313" key="3">
    <source>
        <dbReference type="Proteomes" id="UP000186400"/>
    </source>
</evidence>
<dbReference type="EMBL" id="FTMS01000001">
    <property type="protein sequence ID" value="SIP87992.1"/>
    <property type="molecule type" value="Genomic_DNA"/>
</dbReference>
<dbReference type="RefSeq" id="WP_076487328.1">
    <property type="nucleotide sequence ID" value="NZ_FTMS01000001.1"/>
</dbReference>
<evidence type="ECO:0000313" key="2">
    <source>
        <dbReference type="EMBL" id="SIP87992.1"/>
    </source>
</evidence>
<reference evidence="2 3" key="1">
    <citation type="submission" date="2017-01" db="EMBL/GenBank/DDBJ databases">
        <authorList>
            <person name="Mah S.A."/>
            <person name="Swanson W.J."/>
            <person name="Moy G.W."/>
            <person name="Vacquier V.D."/>
        </authorList>
    </citation>
    <scope>NUCLEOTIDE SEQUENCE [LARGE SCALE GENOMIC DNA]</scope>
    <source>
        <strain evidence="2 3">ASpG1</strain>
    </source>
</reference>
<feature type="signal peptide" evidence="1">
    <location>
        <begin position="1"/>
        <end position="30"/>
    </location>
</feature>
<keyword evidence="1" id="KW-0732">Signal</keyword>
<dbReference type="AlphaFoldDB" id="A0A1N6N7I1"/>
<sequence length="510" mass="56614">MRSRHPIVQRWCRLAIFLFLASLTGPGGHAREQQQSVPRSGEVRLRLDQEGLIQGRFDWTWGPVRWFGLGSSEIMLQQEEAAPAGYQQKSVSLRSPLEDLSWTMGVQAGPLLLGPIRGRGIYHRFLDPTAGGVRWGALSEDSRFVPALHEGAQDRLGAALSFGGGAVPLGLDIWYLAREDRYQTEGLRGWFDLWPGGSAGRVGVLLSRVTLDEQRLRPLVEEGWLFPSPPLREPQGERQAITWELDRRRRPGDDGLWARSLGPRALIEMWRYQGGGTVVPRLAGTASASAGPPVLRWSGRVSAAERGFRTVEGGRPRYSRFSSLEAAHRSIHRATILEGHVRWAETRGWQEEQPGPQRQELDGLVSAGRLRLAGAPFLDRVALAGTVRQYPREEIATLYRGEARLHLRSPGGGVRFRVSGGGDSRDQRSLAGVFSLLAPLGARRRSLSVSAAGRVQWDSREGPAHWYGSLDAGVPLGKGWRFIPRVRVDQDVRRDDPRELTGSITLEGRF</sequence>
<feature type="chain" id="PRO_5013269544" description="Capsule assembly protein Wzi" evidence="1">
    <location>
        <begin position="31"/>
        <end position="510"/>
    </location>
</feature>
<accession>A0A1N6N7I1</accession>
<dbReference type="OrthoDB" id="9916935at2"/>
<protein>
    <recommendedName>
        <fullName evidence="4">Capsule assembly protein Wzi</fullName>
    </recommendedName>
</protein>
<evidence type="ECO:0008006" key="4">
    <source>
        <dbReference type="Google" id="ProtNLM"/>
    </source>
</evidence>
<organism evidence="2 3">
    <name type="scientific">Alkalispirochaeta americana</name>
    <dbReference type="NCBI Taxonomy" id="159291"/>
    <lineage>
        <taxon>Bacteria</taxon>
        <taxon>Pseudomonadati</taxon>
        <taxon>Spirochaetota</taxon>
        <taxon>Spirochaetia</taxon>
        <taxon>Spirochaetales</taxon>
        <taxon>Spirochaetaceae</taxon>
        <taxon>Alkalispirochaeta</taxon>
    </lineage>
</organism>
<dbReference type="Proteomes" id="UP000186400">
    <property type="component" value="Unassembled WGS sequence"/>
</dbReference>
<gene>
    <name evidence="2" type="ORF">SAMN05920897_10194</name>
</gene>